<organism evidence="3 4">
    <name type="scientific">Iris pallida</name>
    <name type="common">Sweet iris</name>
    <dbReference type="NCBI Taxonomy" id="29817"/>
    <lineage>
        <taxon>Eukaryota</taxon>
        <taxon>Viridiplantae</taxon>
        <taxon>Streptophyta</taxon>
        <taxon>Embryophyta</taxon>
        <taxon>Tracheophyta</taxon>
        <taxon>Spermatophyta</taxon>
        <taxon>Magnoliopsida</taxon>
        <taxon>Liliopsida</taxon>
        <taxon>Asparagales</taxon>
        <taxon>Iridaceae</taxon>
        <taxon>Iridoideae</taxon>
        <taxon>Irideae</taxon>
        <taxon>Iris</taxon>
    </lineage>
</organism>
<evidence type="ECO:0000313" key="3">
    <source>
        <dbReference type="EMBL" id="KAJ6849776.1"/>
    </source>
</evidence>
<feature type="compositionally biased region" description="Low complexity" evidence="2">
    <location>
        <begin position="152"/>
        <end position="175"/>
    </location>
</feature>
<reference evidence="3" key="1">
    <citation type="journal article" date="2023" name="GigaByte">
        <title>Genome assembly of the bearded iris, Iris pallida Lam.</title>
        <authorList>
            <person name="Bruccoleri R.E."/>
            <person name="Oakeley E.J."/>
            <person name="Faust A.M.E."/>
            <person name="Altorfer M."/>
            <person name="Dessus-Babus S."/>
            <person name="Burckhardt D."/>
            <person name="Oertli M."/>
            <person name="Naumann U."/>
            <person name="Petersen F."/>
            <person name="Wong J."/>
        </authorList>
    </citation>
    <scope>NUCLEOTIDE SEQUENCE</scope>
    <source>
        <strain evidence="3">GSM-AAB239-AS_SAM_17_03QT</strain>
    </source>
</reference>
<accession>A0AAX6I930</accession>
<feature type="coiled-coil region" evidence="1">
    <location>
        <begin position="217"/>
        <end position="244"/>
    </location>
</feature>
<keyword evidence="1" id="KW-0175">Coiled coil</keyword>
<gene>
    <name evidence="3" type="ORF">M6B38_266790</name>
</gene>
<keyword evidence="4" id="KW-1185">Reference proteome</keyword>
<evidence type="ECO:0000313" key="4">
    <source>
        <dbReference type="Proteomes" id="UP001140949"/>
    </source>
</evidence>
<protein>
    <submittedName>
        <fullName evidence="3">Protein POLAR LOCALIZATION DURING ASYMMETRIC DIVISION AND REDISTRIBUTION-like</fullName>
    </submittedName>
</protein>
<dbReference type="InterPro" id="IPR040348">
    <property type="entry name" value="POLAR-like"/>
</dbReference>
<reference evidence="3" key="2">
    <citation type="submission" date="2023-04" db="EMBL/GenBank/DDBJ databases">
        <authorList>
            <person name="Bruccoleri R.E."/>
            <person name="Oakeley E.J."/>
            <person name="Faust A.-M."/>
            <person name="Dessus-Babus S."/>
            <person name="Altorfer M."/>
            <person name="Burckhardt D."/>
            <person name="Oertli M."/>
            <person name="Naumann U."/>
            <person name="Petersen F."/>
            <person name="Wong J."/>
        </authorList>
    </citation>
    <scope>NUCLEOTIDE SEQUENCE</scope>
    <source>
        <strain evidence="3">GSM-AAB239-AS_SAM_17_03QT</strain>
        <tissue evidence="3">Leaf</tissue>
    </source>
</reference>
<evidence type="ECO:0000256" key="1">
    <source>
        <dbReference type="SAM" id="Coils"/>
    </source>
</evidence>
<dbReference type="AlphaFoldDB" id="A0AAX6I930"/>
<dbReference type="Proteomes" id="UP001140949">
    <property type="component" value="Unassembled WGS sequence"/>
</dbReference>
<name>A0AAX6I930_IRIPA</name>
<proteinExistence type="predicted"/>
<sequence length="349" mass="38848">MSLSSFFFSCSSTRHNKNSQESMRIADVLSEEEEEEEEARRRRRRGVLHKAPTFSSRSVTVLSRWFSKKKLAGPGSLPVPVRPDKEVSVSVSAAPGATREELSYNLGMGMGLAFLLAKSAAEVNKMMELRGQMEMLLKEVRTEIRRKDAICSSSGSSSNNNNVSDSVTSSFGSSNRISISPPRCCGDASTGMAVSKDVCGAGVESESNYVTAGNTRNVSLDQMEAELELELERLETNLEGQSSSAGRHRAELNHEKDDPSFESFGVTYEEEGIIPQDTHEYNGVSAHELERRLHELLATRQQEQIAELQSRLECMEQKLREKEFELCLWKQTKCFDLQDEGASPHPSDH</sequence>
<dbReference type="EMBL" id="JANAVB010003399">
    <property type="protein sequence ID" value="KAJ6849776.1"/>
    <property type="molecule type" value="Genomic_DNA"/>
</dbReference>
<dbReference type="PANTHER" id="PTHR33476:SF22">
    <property type="entry name" value="PROTEIN POLAR LOCALIZATION DURING ASYMMETRIC DIVISION AND REDISTRIBUTION"/>
    <property type="match status" value="1"/>
</dbReference>
<comment type="caution">
    <text evidence="3">The sequence shown here is derived from an EMBL/GenBank/DDBJ whole genome shotgun (WGS) entry which is preliminary data.</text>
</comment>
<dbReference type="GO" id="GO:0008356">
    <property type="term" value="P:asymmetric cell division"/>
    <property type="evidence" value="ECO:0007669"/>
    <property type="project" value="InterPro"/>
</dbReference>
<feature type="region of interest" description="Disordered" evidence="2">
    <location>
        <begin position="151"/>
        <end position="175"/>
    </location>
</feature>
<dbReference type="PANTHER" id="PTHR33476">
    <property type="entry name" value="EMB|CAB62613.1"/>
    <property type="match status" value="1"/>
</dbReference>
<feature type="coiled-coil region" evidence="1">
    <location>
        <begin position="286"/>
        <end position="325"/>
    </location>
</feature>
<evidence type="ECO:0000256" key="2">
    <source>
        <dbReference type="SAM" id="MobiDB-lite"/>
    </source>
</evidence>